<sequence length="87" mass="10371">MDNTKKYLFIKYEGKNVYEIVDEMMVKYKSPLFAVKKLREILPALSLMEAKEIVTIRTSEHKSLEDYQKSLFDYLEELDKEKGNENE</sequence>
<proteinExistence type="predicted"/>
<evidence type="ECO:0000313" key="2">
    <source>
        <dbReference type="Proteomes" id="UP000618240"/>
    </source>
</evidence>
<name>A0ABS8A5D1_9FLAO</name>
<gene>
    <name evidence="1" type="ORF">JI747_015930</name>
</gene>
<dbReference type="EMBL" id="JAERSE020000004">
    <property type="protein sequence ID" value="MCA6068657.1"/>
    <property type="molecule type" value="Genomic_DNA"/>
</dbReference>
<dbReference type="RefSeq" id="WP_225689864.1">
    <property type="nucleotide sequence ID" value="NZ_JAERSE020000004.1"/>
</dbReference>
<protein>
    <submittedName>
        <fullName evidence="1">Uncharacterized protein</fullName>
    </submittedName>
</protein>
<dbReference type="Proteomes" id="UP000618240">
    <property type="component" value="Unassembled WGS sequence"/>
</dbReference>
<reference evidence="1 2" key="1">
    <citation type="submission" date="2021-09" db="EMBL/GenBank/DDBJ databases">
        <title>Genome sequencing and assembly of Chryseobacterium sp. RG1.</title>
        <authorList>
            <person name="Chhetri G."/>
        </authorList>
    </citation>
    <scope>NUCLEOTIDE SEQUENCE [LARGE SCALE GENOMIC DNA]</scope>
    <source>
        <strain evidence="1 2">RG1</strain>
    </source>
</reference>
<evidence type="ECO:0000313" key="1">
    <source>
        <dbReference type="EMBL" id="MCA6068657.1"/>
    </source>
</evidence>
<organism evidence="1 2">
    <name type="scientific">Chryseobacterium tagetis</name>
    <dbReference type="NCBI Taxonomy" id="2801334"/>
    <lineage>
        <taxon>Bacteria</taxon>
        <taxon>Pseudomonadati</taxon>
        <taxon>Bacteroidota</taxon>
        <taxon>Flavobacteriia</taxon>
        <taxon>Flavobacteriales</taxon>
        <taxon>Weeksellaceae</taxon>
        <taxon>Chryseobacterium group</taxon>
        <taxon>Chryseobacterium</taxon>
    </lineage>
</organism>
<keyword evidence="2" id="KW-1185">Reference proteome</keyword>
<accession>A0ABS8A5D1</accession>
<comment type="caution">
    <text evidence="1">The sequence shown here is derived from an EMBL/GenBank/DDBJ whole genome shotgun (WGS) entry which is preliminary data.</text>
</comment>